<dbReference type="PANTHER" id="PTHR40039">
    <property type="entry name" value="PROTEIN DLTD"/>
    <property type="match status" value="1"/>
</dbReference>
<dbReference type="InterPro" id="IPR006998">
    <property type="entry name" value="DltD"/>
</dbReference>
<dbReference type="NCBIfam" id="TIGR04092">
    <property type="entry name" value="LTA_DltD"/>
    <property type="match status" value="1"/>
</dbReference>
<dbReference type="InterPro" id="IPR023896">
    <property type="entry name" value="LTA_DltD"/>
</dbReference>
<dbReference type="Proteomes" id="UP001597249">
    <property type="component" value="Unassembled WGS sequence"/>
</dbReference>
<keyword evidence="3" id="KW-1185">Reference proteome</keyword>
<protein>
    <recommendedName>
        <fullName evidence="1">Protein DltD</fullName>
    </recommendedName>
</protein>
<organism evidence="2 3">
    <name type="scientific">Lacticaseibacillus jixianensis</name>
    <dbReference type="NCBI Taxonomy" id="2486012"/>
    <lineage>
        <taxon>Bacteria</taxon>
        <taxon>Bacillati</taxon>
        <taxon>Bacillota</taxon>
        <taxon>Bacilli</taxon>
        <taxon>Lactobacillales</taxon>
        <taxon>Lactobacillaceae</taxon>
        <taxon>Lacticaseibacillus</taxon>
    </lineage>
</organism>
<comment type="caution">
    <text evidence="2">The sequence shown here is derived from an EMBL/GenBank/DDBJ whole genome shotgun (WGS) entry which is preliminary data.</text>
</comment>
<comment type="similarity">
    <text evidence="1">Belongs to the DltD family.</text>
</comment>
<evidence type="ECO:0000313" key="2">
    <source>
        <dbReference type="EMBL" id="MFD1393316.1"/>
    </source>
</evidence>
<dbReference type="PIRSF" id="PIRSF021438">
    <property type="entry name" value="DltD"/>
    <property type="match status" value="1"/>
</dbReference>
<evidence type="ECO:0000256" key="1">
    <source>
        <dbReference type="PIRNR" id="PIRNR021438"/>
    </source>
</evidence>
<evidence type="ECO:0000313" key="3">
    <source>
        <dbReference type="Proteomes" id="UP001597249"/>
    </source>
</evidence>
<sequence length="417" mass="47035">MKRRLWQIFGPVVLAALLVIGVLLAPLPSGRIAKDKLAAEAVSLSPNVLGGARVKQQAQANGYVPFFGSSELARMDPFHPSTLAAKYHRAYRPLLLGDPGTQSLVHFVDDQSQLAQLKGKKAVLIVSMQWFTKQGQIPAAFDMYYSPLQLSLWLLRARGSEADRYAARRLLKMDAPAKSRLDRQALYQIAAGGPVSGWVRPALQARLQMLRNEDRLFSRFTGAANWHRIEAGEKQLPSTDDPAVLNRLATQIAKQHTRHNRLGIDDRFFRERLGHGKLKALRGSQRHFEYRLGPEYGDFELLLQEFAKNHTTVQFVIPPINARWAAYTGLSVPNYEQAVAKLKYQLRSQGFTHVLDLSKDGNQPYFMQDTIHLGWRGWLAVDHTVAPFLTQPQPAEHHRLNGHFFGRAWANSTEVPQ</sequence>
<accession>A0ABW4BA93</accession>
<reference evidence="3" key="1">
    <citation type="journal article" date="2019" name="Int. J. Syst. Evol. Microbiol.">
        <title>The Global Catalogue of Microorganisms (GCM) 10K type strain sequencing project: providing services to taxonomists for standard genome sequencing and annotation.</title>
        <authorList>
            <consortium name="The Broad Institute Genomics Platform"/>
            <consortium name="The Broad Institute Genome Sequencing Center for Infectious Disease"/>
            <person name="Wu L."/>
            <person name="Ma J."/>
        </authorList>
    </citation>
    <scope>NUCLEOTIDE SEQUENCE [LARGE SCALE GENOMIC DNA]</scope>
    <source>
        <strain evidence="3">CCM 8911</strain>
    </source>
</reference>
<keyword evidence="1" id="KW-1003">Cell membrane</keyword>
<gene>
    <name evidence="2" type="primary">dltD</name>
    <name evidence="2" type="ORF">ACFQ3L_06990</name>
</gene>
<comment type="pathway">
    <text evidence="1">Cell wall biogenesis; lipoteichoic acid biosynthesis.</text>
</comment>
<dbReference type="Pfam" id="PF04914">
    <property type="entry name" value="DltD"/>
    <property type="match status" value="1"/>
</dbReference>
<dbReference type="RefSeq" id="WP_125585499.1">
    <property type="nucleotide sequence ID" value="NZ_JBHTMO010000022.1"/>
</dbReference>
<dbReference type="EMBL" id="JBHTMO010000022">
    <property type="protein sequence ID" value="MFD1393316.1"/>
    <property type="molecule type" value="Genomic_DNA"/>
</dbReference>
<proteinExistence type="inferred from homology"/>
<name>A0ABW4BA93_9LACO</name>
<keyword evidence="1" id="KW-0472">Membrane</keyword>
<dbReference type="PANTHER" id="PTHR40039:SF1">
    <property type="entry name" value="PROTEIN DLTD"/>
    <property type="match status" value="1"/>
</dbReference>